<dbReference type="InterPro" id="IPR007627">
    <property type="entry name" value="RNA_pol_sigma70_r2"/>
</dbReference>
<dbReference type="OrthoDB" id="4990598at2"/>
<dbReference type="InterPro" id="IPR013325">
    <property type="entry name" value="RNA_pol_sigma_r2"/>
</dbReference>
<keyword evidence="2" id="KW-0805">Transcription regulation</keyword>
<dbReference type="SUPFAM" id="SSF88659">
    <property type="entry name" value="Sigma3 and sigma4 domains of RNA polymerase sigma factors"/>
    <property type="match status" value="1"/>
</dbReference>
<dbReference type="SUPFAM" id="SSF50370">
    <property type="entry name" value="Ricin B-like lectins"/>
    <property type="match status" value="1"/>
</dbReference>
<gene>
    <name evidence="8" type="ORF">SLUN_16830</name>
</gene>
<reference evidence="8 9" key="1">
    <citation type="submission" date="2018-01" db="EMBL/GenBank/DDBJ databases">
        <title>Complete genome sequence of Streptomyces lunaelactis MM109T, a Ferroverdin A producer isolated from cave moonmilk deposits.</title>
        <authorList>
            <person name="Naome A."/>
            <person name="Martinet L."/>
            <person name="Maciejewska M."/>
            <person name="Anderssen S."/>
            <person name="Adam D."/>
            <person name="Tenconi E."/>
            <person name="Deflandre B."/>
            <person name="Arguelles-Arias A."/>
            <person name="Calusinska M."/>
            <person name="Copieters W."/>
            <person name="Karim L."/>
            <person name="Hanikenne M."/>
            <person name="Baurain D."/>
            <person name="van Wezel G."/>
            <person name="Smargiasso N."/>
            <person name="de Pauw E."/>
            <person name="Delfosse P."/>
            <person name="Rigali S."/>
        </authorList>
    </citation>
    <scope>NUCLEOTIDE SEQUENCE [LARGE SCALE GENOMIC DNA]</scope>
    <source>
        <strain evidence="8 9">MM109</strain>
    </source>
</reference>
<dbReference type="EMBL" id="CP026304">
    <property type="protein sequence ID" value="AVZ73589.1"/>
    <property type="molecule type" value="Genomic_DNA"/>
</dbReference>
<dbReference type="GO" id="GO:0003677">
    <property type="term" value="F:DNA binding"/>
    <property type="evidence" value="ECO:0007669"/>
    <property type="project" value="UniProtKB-KW"/>
</dbReference>
<dbReference type="Gene3D" id="2.80.10.50">
    <property type="match status" value="1"/>
</dbReference>
<proteinExistence type="inferred from homology"/>
<feature type="region of interest" description="Disordered" evidence="6">
    <location>
        <begin position="332"/>
        <end position="396"/>
    </location>
</feature>
<feature type="region of interest" description="Disordered" evidence="6">
    <location>
        <begin position="275"/>
        <end position="302"/>
    </location>
</feature>
<organism evidence="8 9">
    <name type="scientific">Streptomyces lunaelactis</name>
    <dbReference type="NCBI Taxonomy" id="1535768"/>
    <lineage>
        <taxon>Bacteria</taxon>
        <taxon>Bacillati</taxon>
        <taxon>Actinomycetota</taxon>
        <taxon>Actinomycetes</taxon>
        <taxon>Kitasatosporales</taxon>
        <taxon>Streptomycetaceae</taxon>
        <taxon>Streptomyces</taxon>
    </lineage>
</organism>
<dbReference type="AlphaFoldDB" id="A0A2R4T367"/>
<dbReference type="PROSITE" id="PS50231">
    <property type="entry name" value="RICIN_B_LECTIN"/>
    <property type="match status" value="1"/>
</dbReference>
<dbReference type="InterPro" id="IPR036388">
    <property type="entry name" value="WH-like_DNA-bd_sf"/>
</dbReference>
<evidence type="ECO:0000313" key="9">
    <source>
        <dbReference type="Proteomes" id="UP000244201"/>
    </source>
</evidence>
<dbReference type="GO" id="GO:0016987">
    <property type="term" value="F:sigma factor activity"/>
    <property type="evidence" value="ECO:0007669"/>
    <property type="project" value="UniProtKB-KW"/>
</dbReference>
<comment type="similarity">
    <text evidence="1">Belongs to the sigma-70 factor family. ECF subfamily.</text>
</comment>
<evidence type="ECO:0000313" key="8">
    <source>
        <dbReference type="EMBL" id="AVZ73589.1"/>
    </source>
</evidence>
<dbReference type="PANTHER" id="PTHR43133:SF8">
    <property type="entry name" value="RNA POLYMERASE SIGMA FACTOR HI_1459-RELATED"/>
    <property type="match status" value="1"/>
</dbReference>
<dbReference type="SUPFAM" id="SSF88946">
    <property type="entry name" value="Sigma2 domain of RNA polymerase sigma factors"/>
    <property type="match status" value="1"/>
</dbReference>
<evidence type="ECO:0000256" key="2">
    <source>
        <dbReference type="ARBA" id="ARBA00023015"/>
    </source>
</evidence>
<accession>A0A2R4T367</accession>
<dbReference type="GO" id="GO:0006352">
    <property type="term" value="P:DNA-templated transcription initiation"/>
    <property type="evidence" value="ECO:0007669"/>
    <property type="project" value="InterPro"/>
</dbReference>
<dbReference type="Proteomes" id="UP000244201">
    <property type="component" value="Chromosome"/>
</dbReference>
<dbReference type="Gene3D" id="1.10.1740.10">
    <property type="match status" value="1"/>
</dbReference>
<sequence>MANDHDEPPSDAGLTDFLRNPGSGASVEELYRRHRSAVLSYAYACCRDPLTAEDLTSDVFARALQAVRSGSGPKAAWRPYLLTIVRRTAADWAGTARRTELSPEFERWLANLPERPESESREARMLLLEDSSLVLRAFRSLPERWQTVLWHTGVEGEPARSVGHLLGVGESGVNSIASRARDGLRETCLAALADHAGTDECRRYSPMLGAVVRRTGRRSTEDFDRHLSECRRCRSALIELTDLNEELSSVLSAAVLLWGSRAYVAARMTEAGVRAAGAASASGTPRGGISADGDTGRRSWATGSPLRSGAVAGGIVAAVGLAVLALPMRSDGPGTGPSSAQAEAVRTRTVHADPPPVTVTARPSPPTSSRPAEPSAAAPSRTASAGPSAPHGARLGTVTWSGTLRNAGLSAQCVETAGRAVVQNSCDGSAGQLWETVSFEPEPDHSRLRNAATGECVNYRAATRSTEYHDVFDVGMRPCRADGEGQLFQFAPYSDPYGGASDGSYAVRAGLDNANPWGELQLGMLDQSEWNGPPATDAPVALTYDYFYSSRLRYFAEGVTDRSDHPPFVPANSATSGSTP</sequence>
<feature type="compositionally biased region" description="Pro residues" evidence="6">
    <location>
        <begin position="353"/>
        <end position="368"/>
    </location>
</feature>
<dbReference type="InterPro" id="IPR035992">
    <property type="entry name" value="Ricin_B-like_lectins"/>
</dbReference>
<feature type="domain" description="RNA polymerase sigma-70 region 2" evidence="7">
    <location>
        <begin position="30"/>
        <end position="98"/>
    </location>
</feature>
<evidence type="ECO:0000259" key="7">
    <source>
        <dbReference type="Pfam" id="PF04542"/>
    </source>
</evidence>
<feature type="compositionally biased region" description="Low complexity" evidence="6">
    <location>
        <begin position="369"/>
        <end position="390"/>
    </location>
</feature>
<keyword evidence="9" id="KW-1185">Reference proteome</keyword>
<evidence type="ECO:0000256" key="5">
    <source>
        <dbReference type="ARBA" id="ARBA00023163"/>
    </source>
</evidence>
<dbReference type="RefSeq" id="WP_108149266.1">
    <property type="nucleotide sequence ID" value="NZ_CP026304.1"/>
</dbReference>
<dbReference type="CDD" id="cd00161">
    <property type="entry name" value="beta-trefoil_Ricin-like"/>
    <property type="match status" value="1"/>
</dbReference>
<evidence type="ECO:0000256" key="4">
    <source>
        <dbReference type="ARBA" id="ARBA00023125"/>
    </source>
</evidence>
<dbReference type="Pfam" id="PF04542">
    <property type="entry name" value="Sigma70_r2"/>
    <property type="match status" value="1"/>
</dbReference>
<dbReference type="PANTHER" id="PTHR43133">
    <property type="entry name" value="RNA POLYMERASE ECF-TYPE SIGMA FACTO"/>
    <property type="match status" value="1"/>
</dbReference>
<evidence type="ECO:0000256" key="6">
    <source>
        <dbReference type="SAM" id="MobiDB-lite"/>
    </source>
</evidence>
<dbReference type="Gene3D" id="1.10.10.10">
    <property type="entry name" value="Winged helix-like DNA-binding domain superfamily/Winged helix DNA-binding domain"/>
    <property type="match status" value="1"/>
</dbReference>
<dbReference type="InterPro" id="IPR014284">
    <property type="entry name" value="RNA_pol_sigma-70_dom"/>
</dbReference>
<dbReference type="KEGG" id="slk:SLUN_16830"/>
<name>A0A2R4T367_9ACTN</name>
<keyword evidence="4" id="KW-0238">DNA-binding</keyword>
<dbReference type="NCBIfam" id="TIGR02937">
    <property type="entry name" value="sigma70-ECF"/>
    <property type="match status" value="1"/>
</dbReference>
<evidence type="ECO:0000256" key="1">
    <source>
        <dbReference type="ARBA" id="ARBA00010641"/>
    </source>
</evidence>
<dbReference type="InterPro" id="IPR039425">
    <property type="entry name" value="RNA_pol_sigma-70-like"/>
</dbReference>
<evidence type="ECO:0000256" key="3">
    <source>
        <dbReference type="ARBA" id="ARBA00023082"/>
    </source>
</evidence>
<feature type="region of interest" description="Disordered" evidence="6">
    <location>
        <begin position="1"/>
        <end position="20"/>
    </location>
</feature>
<keyword evidence="5" id="KW-0804">Transcription</keyword>
<protein>
    <recommendedName>
        <fullName evidence="7">RNA polymerase sigma-70 region 2 domain-containing protein</fullName>
    </recommendedName>
</protein>
<dbReference type="GeneID" id="55656931"/>
<feature type="compositionally biased region" description="Low complexity" evidence="6">
    <location>
        <begin position="275"/>
        <end position="288"/>
    </location>
</feature>
<dbReference type="InterPro" id="IPR013324">
    <property type="entry name" value="RNA_pol_sigma_r3/r4-like"/>
</dbReference>
<keyword evidence="3" id="KW-0731">Sigma factor</keyword>